<reference evidence="2" key="1">
    <citation type="submission" date="2021-03" db="EMBL/GenBank/DDBJ databases">
        <authorList>
            <person name="Tagirdzhanova G."/>
        </authorList>
    </citation>
    <scope>NUCLEOTIDE SEQUENCE</scope>
</reference>
<dbReference type="AlphaFoldDB" id="A0A8H3ERV4"/>
<dbReference type="PANTHER" id="PTHR42899:SF1">
    <property type="entry name" value="SPERMATOGENESIS-ASSOCIATED PROTEIN 20"/>
    <property type="match status" value="1"/>
</dbReference>
<protein>
    <recommendedName>
        <fullName evidence="1">Spermatogenesis-associated protein 20-like TRX domain-containing protein</fullName>
    </recommendedName>
</protein>
<dbReference type="PIRSF" id="PIRSF006402">
    <property type="entry name" value="UCP006402_thioredoxin"/>
    <property type="match status" value="1"/>
</dbReference>
<dbReference type="EMBL" id="CAJPDQ010000006">
    <property type="protein sequence ID" value="CAF9911596.1"/>
    <property type="molecule type" value="Genomic_DNA"/>
</dbReference>
<gene>
    <name evidence="2" type="ORF">GOMPHAMPRED_007466</name>
</gene>
<dbReference type="GO" id="GO:0005975">
    <property type="term" value="P:carbohydrate metabolic process"/>
    <property type="evidence" value="ECO:0007669"/>
    <property type="project" value="InterPro"/>
</dbReference>
<dbReference type="GO" id="GO:0003824">
    <property type="term" value="F:catalytic activity"/>
    <property type="evidence" value="ECO:0007669"/>
    <property type="project" value="UniProtKB-ARBA"/>
</dbReference>
<dbReference type="PANTHER" id="PTHR42899">
    <property type="entry name" value="SPERMATOGENESIS-ASSOCIATED PROTEIN 20"/>
    <property type="match status" value="1"/>
</dbReference>
<proteinExistence type="predicted"/>
<sequence>MATIEELANGLDASYRKILNKNEGGLRLVNRAAQSSSPYVCGHANNPVAWQDWTPATLALAKQHNRLLFVSIGYAACHWCHVMERESFMSQEVADILNKNFIPIKIDREERPDIDAIYMNYIQATTGGGGWPLNVFLTPDLEPVFGGTYFPGPGASHEVGSVPFIELLEKLRDIWKTQEQRCRDNAKEITAKLRRFAEEGVHTQHLESGPNNMDLDLLEEAYRLIAHQYDKQHGGFSKAPKFPTSPRLQFLLNLSQWPSPVTDIVGREECVHAVSMATETLVKIARGGIRDQIGYGISRYSVTKDWSLPHFEKMLYDQALLLNVYLDAYTISGQPELLGVVYDIATYLTQPPIYDIGTGCFSSSEDADSHPSQHDVEAREGAFYVWTHAEILSLFPSQQEANIITRFYNIKPHGNISPKNDPHDELHNQNVLSIADTPKKIAKDLGLNEADVYAKIKAARIKMRDYREQNRPRPALDNKIVVSWNGLAIAALARASAALITADPTSANDWLSTALNAATFINTSLWDADSKTLYRIHRHTRSNIKALVDDYAALITACIELYNTTFNLTWLRWADELQTRQNELFLAEGSLGFYTTESHPTDLLLRLKQGMDSAEPSANALSAHNLLRLGALLEDESYVELARKTIAAFETEIEQYPASFPGLLSAGIWSVLGGKRVMIVGDDVNKAKAVKVKAEAETTRQDLPSTELSLESILNALRRTTGVGRTVLRVTANDGEDFAWLKKRNRIIGWLDVSGKLGLRILLCEKGACREVQRVEEIF</sequence>
<evidence type="ECO:0000313" key="2">
    <source>
        <dbReference type="EMBL" id="CAF9911596.1"/>
    </source>
</evidence>
<dbReference type="InterPro" id="IPR004879">
    <property type="entry name" value="Ssp411-like_TRX"/>
</dbReference>
<evidence type="ECO:0000259" key="1">
    <source>
        <dbReference type="Pfam" id="PF03190"/>
    </source>
</evidence>
<dbReference type="Gene3D" id="1.50.10.10">
    <property type="match status" value="1"/>
</dbReference>
<dbReference type="SUPFAM" id="SSF48208">
    <property type="entry name" value="Six-hairpin glycosidases"/>
    <property type="match status" value="1"/>
</dbReference>
<dbReference type="InterPro" id="IPR008928">
    <property type="entry name" value="6-hairpin_glycosidase_sf"/>
</dbReference>
<organism evidence="2 3">
    <name type="scientific">Gomphillus americanus</name>
    <dbReference type="NCBI Taxonomy" id="1940652"/>
    <lineage>
        <taxon>Eukaryota</taxon>
        <taxon>Fungi</taxon>
        <taxon>Dikarya</taxon>
        <taxon>Ascomycota</taxon>
        <taxon>Pezizomycotina</taxon>
        <taxon>Lecanoromycetes</taxon>
        <taxon>OSLEUM clade</taxon>
        <taxon>Ostropomycetidae</taxon>
        <taxon>Ostropales</taxon>
        <taxon>Graphidaceae</taxon>
        <taxon>Gomphilloideae</taxon>
        <taxon>Gomphillus</taxon>
    </lineage>
</organism>
<comment type="caution">
    <text evidence="2">The sequence shown here is derived from an EMBL/GenBank/DDBJ whole genome shotgun (WGS) entry which is preliminary data.</text>
</comment>
<accession>A0A8H3ERV4</accession>
<dbReference type="InterPro" id="IPR024705">
    <property type="entry name" value="Ssp411"/>
</dbReference>
<dbReference type="InterPro" id="IPR036249">
    <property type="entry name" value="Thioredoxin-like_sf"/>
</dbReference>
<name>A0A8H3ERV4_9LECA</name>
<dbReference type="CDD" id="cd02955">
    <property type="entry name" value="SSP411"/>
    <property type="match status" value="1"/>
</dbReference>
<dbReference type="Proteomes" id="UP000664169">
    <property type="component" value="Unassembled WGS sequence"/>
</dbReference>
<feature type="domain" description="Spermatogenesis-associated protein 20-like TRX" evidence="1">
    <location>
        <begin position="30"/>
        <end position="193"/>
    </location>
</feature>
<keyword evidence="3" id="KW-1185">Reference proteome</keyword>
<dbReference type="Pfam" id="PF03190">
    <property type="entry name" value="Thioredox_DsbH"/>
    <property type="match status" value="1"/>
</dbReference>
<evidence type="ECO:0000313" key="3">
    <source>
        <dbReference type="Proteomes" id="UP000664169"/>
    </source>
</evidence>
<dbReference type="SUPFAM" id="SSF52833">
    <property type="entry name" value="Thioredoxin-like"/>
    <property type="match status" value="1"/>
</dbReference>
<dbReference type="OrthoDB" id="1923667at2759"/>
<dbReference type="Gene3D" id="3.40.30.10">
    <property type="entry name" value="Glutaredoxin"/>
    <property type="match status" value="1"/>
</dbReference>
<dbReference type="InterPro" id="IPR012341">
    <property type="entry name" value="6hp_glycosidase-like_sf"/>
</dbReference>